<dbReference type="InterPro" id="IPR050955">
    <property type="entry name" value="Plant_Biomass_Hydrol_Est"/>
</dbReference>
<organism evidence="4 5">
    <name type="scientific">Phreatobacter aquaticus</name>
    <dbReference type="NCBI Taxonomy" id="2570229"/>
    <lineage>
        <taxon>Bacteria</taxon>
        <taxon>Pseudomonadati</taxon>
        <taxon>Pseudomonadota</taxon>
        <taxon>Alphaproteobacteria</taxon>
        <taxon>Hyphomicrobiales</taxon>
        <taxon>Phreatobacteraceae</taxon>
        <taxon>Phreatobacter</taxon>
    </lineage>
</organism>
<evidence type="ECO:0008006" key="6">
    <source>
        <dbReference type="Google" id="ProtNLM"/>
    </source>
</evidence>
<evidence type="ECO:0000256" key="3">
    <source>
        <dbReference type="SAM" id="SignalP"/>
    </source>
</evidence>
<dbReference type="PANTHER" id="PTHR43037:SF1">
    <property type="entry name" value="BLL1128 PROTEIN"/>
    <property type="match status" value="1"/>
</dbReference>
<dbReference type="Proteomes" id="UP000298588">
    <property type="component" value="Chromosome"/>
</dbReference>
<proteinExistence type="predicted"/>
<protein>
    <recommendedName>
        <fullName evidence="6">Polyhydroxybutyrate depolymerase</fullName>
    </recommendedName>
</protein>
<dbReference type="PANTHER" id="PTHR43037">
    <property type="entry name" value="UNNAMED PRODUCT-RELATED"/>
    <property type="match status" value="1"/>
</dbReference>
<dbReference type="EMBL" id="CP039865">
    <property type="protein sequence ID" value="QCK84391.1"/>
    <property type="molecule type" value="Genomic_DNA"/>
</dbReference>
<dbReference type="AlphaFoldDB" id="A0A4D7QD91"/>
<dbReference type="SUPFAM" id="SSF53474">
    <property type="entry name" value="alpha/beta-Hydrolases"/>
    <property type="match status" value="1"/>
</dbReference>
<feature type="chain" id="PRO_5020358295" description="Polyhydroxybutyrate depolymerase" evidence="3">
    <location>
        <begin position="33"/>
        <end position="313"/>
    </location>
</feature>
<dbReference type="OrthoDB" id="9767239at2"/>
<dbReference type="Pfam" id="PF10503">
    <property type="entry name" value="Esterase_PHB"/>
    <property type="match status" value="1"/>
</dbReference>
<keyword evidence="2" id="KW-0378">Hydrolase</keyword>
<dbReference type="InterPro" id="IPR029058">
    <property type="entry name" value="AB_hydrolase_fold"/>
</dbReference>
<evidence type="ECO:0000256" key="2">
    <source>
        <dbReference type="ARBA" id="ARBA00022801"/>
    </source>
</evidence>
<name>A0A4D7QD91_9HYPH</name>
<gene>
    <name evidence="4" type="ORF">E8L99_00555</name>
</gene>
<dbReference type="GO" id="GO:0016787">
    <property type="term" value="F:hydrolase activity"/>
    <property type="evidence" value="ECO:0007669"/>
    <property type="project" value="UniProtKB-KW"/>
</dbReference>
<evidence type="ECO:0000313" key="4">
    <source>
        <dbReference type="EMBL" id="QCK84391.1"/>
    </source>
</evidence>
<keyword evidence="5" id="KW-1185">Reference proteome</keyword>
<sequence length="313" mass="33167">MGHRHRGTPATMLGAMALTMASLVMPITPSGAQTSTASFQTADGNRTMLVTDHGRGRPAPLVIVLHDALGSSELVRRSMTWDAIAARDGLIVAYPQGLRQVWNDARPDGAIVASGARADDIAFLRRLVGDLVAQGKVDRRRVYVAGVGQGGRLVYRLACDAGDVFGAAAALLATLPASLVRDCRGAPVPLMIMAGTEDPLSPWGGNPGRQGGEGATLSSEATFAFFRERHSCRGAEGRAVPDRTAEDGSKVVVMEGAGCRVSLRLYHIEGGGHRVPGLVEQPPLSLRGPALGRQNRDIDAAEEIWAFFRDKSR</sequence>
<feature type="signal peptide" evidence="3">
    <location>
        <begin position="1"/>
        <end position="32"/>
    </location>
</feature>
<evidence type="ECO:0000313" key="5">
    <source>
        <dbReference type="Proteomes" id="UP000298588"/>
    </source>
</evidence>
<evidence type="ECO:0000256" key="1">
    <source>
        <dbReference type="ARBA" id="ARBA00022729"/>
    </source>
</evidence>
<dbReference type="Gene3D" id="3.40.50.1820">
    <property type="entry name" value="alpha/beta hydrolase"/>
    <property type="match status" value="1"/>
</dbReference>
<keyword evidence="1 3" id="KW-0732">Signal</keyword>
<dbReference type="GO" id="GO:0005576">
    <property type="term" value="C:extracellular region"/>
    <property type="evidence" value="ECO:0007669"/>
    <property type="project" value="InterPro"/>
</dbReference>
<dbReference type="InterPro" id="IPR010126">
    <property type="entry name" value="Esterase_phb"/>
</dbReference>
<reference evidence="4 5" key="1">
    <citation type="submission" date="2019-04" db="EMBL/GenBank/DDBJ databases">
        <title>Phreatobacter aquaticus sp. nov.</title>
        <authorList>
            <person name="Choi A."/>
            <person name="Baek K."/>
        </authorList>
    </citation>
    <scope>NUCLEOTIDE SEQUENCE [LARGE SCALE GENOMIC DNA]</scope>
    <source>
        <strain evidence="4 5">NMCR1094</strain>
    </source>
</reference>
<accession>A0A4D7QD91</accession>
<dbReference type="KEGG" id="paqt:E8L99_00555"/>